<dbReference type="InterPro" id="IPR011014">
    <property type="entry name" value="MscS_channel_TM-2"/>
</dbReference>
<keyword evidence="3" id="KW-1003">Cell membrane</keyword>
<evidence type="ECO:0000256" key="6">
    <source>
        <dbReference type="ARBA" id="ARBA00023136"/>
    </source>
</evidence>
<comment type="caution">
    <text evidence="11">The sequence shown here is derived from an EMBL/GenBank/DDBJ whole genome shotgun (WGS) entry which is preliminary data.</text>
</comment>
<dbReference type="GO" id="GO:0005886">
    <property type="term" value="C:plasma membrane"/>
    <property type="evidence" value="ECO:0007669"/>
    <property type="project" value="UniProtKB-SubCell"/>
</dbReference>
<feature type="transmembrane region" description="Helical" evidence="7">
    <location>
        <begin position="71"/>
        <end position="93"/>
    </location>
</feature>
<evidence type="ECO:0000256" key="5">
    <source>
        <dbReference type="ARBA" id="ARBA00022989"/>
    </source>
</evidence>
<gene>
    <name evidence="11" type="ORF">A3C87_02735</name>
</gene>
<protein>
    <recommendedName>
        <fullName evidence="13">Potassium transporter KefA</fullName>
    </recommendedName>
</protein>
<evidence type="ECO:0000313" key="12">
    <source>
        <dbReference type="Proteomes" id="UP000176511"/>
    </source>
</evidence>
<dbReference type="Proteomes" id="UP000176511">
    <property type="component" value="Unassembled WGS sequence"/>
</dbReference>
<evidence type="ECO:0000256" key="4">
    <source>
        <dbReference type="ARBA" id="ARBA00022692"/>
    </source>
</evidence>
<name>A0A1F6DJQ2_9BACT</name>
<dbReference type="SUPFAM" id="SSF82689">
    <property type="entry name" value="Mechanosensitive channel protein MscS (YggB), C-terminal domain"/>
    <property type="match status" value="1"/>
</dbReference>
<evidence type="ECO:0008006" key="13">
    <source>
        <dbReference type="Google" id="ProtNLM"/>
    </source>
</evidence>
<dbReference type="PANTHER" id="PTHR30460:SF0">
    <property type="entry name" value="MODERATE CONDUCTANCE MECHANOSENSITIVE CHANNEL YBIO"/>
    <property type="match status" value="1"/>
</dbReference>
<evidence type="ECO:0000259" key="8">
    <source>
        <dbReference type="Pfam" id="PF00924"/>
    </source>
</evidence>
<organism evidence="11 12">
    <name type="scientific">Candidatus Kaiserbacteria bacterium RIFCSPHIGHO2_02_FULL_49_34</name>
    <dbReference type="NCBI Taxonomy" id="1798491"/>
    <lineage>
        <taxon>Bacteria</taxon>
        <taxon>Candidatus Kaiseribacteriota</taxon>
    </lineage>
</organism>
<dbReference type="STRING" id="1798491.A3C87_02735"/>
<dbReference type="PANTHER" id="PTHR30460">
    <property type="entry name" value="MODERATE CONDUCTANCE MECHANOSENSITIVE CHANNEL YBIO"/>
    <property type="match status" value="1"/>
</dbReference>
<dbReference type="Pfam" id="PF21088">
    <property type="entry name" value="MS_channel_1st"/>
    <property type="match status" value="1"/>
</dbReference>
<dbReference type="Gene3D" id="2.30.30.60">
    <property type="match status" value="1"/>
</dbReference>
<evidence type="ECO:0000259" key="9">
    <source>
        <dbReference type="Pfam" id="PF21082"/>
    </source>
</evidence>
<proteinExistence type="inferred from homology"/>
<dbReference type="Pfam" id="PF00924">
    <property type="entry name" value="MS_channel_2nd"/>
    <property type="match status" value="1"/>
</dbReference>
<evidence type="ECO:0000256" key="1">
    <source>
        <dbReference type="ARBA" id="ARBA00004651"/>
    </source>
</evidence>
<accession>A0A1F6DJQ2</accession>
<dbReference type="InterPro" id="IPR010920">
    <property type="entry name" value="LSM_dom_sf"/>
</dbReference>
<evidence type="ECO:0000259" key="10">
    <source>
        <dbReference type="Pfam" id="PF21088"/>
    </source>
</evidence>
<dbReference type="InterPro" id="IPR049278">
    <property type="entry name" value="MS_channel_C"/>
</dbReference>
<dbReference type="Pfam" id="PF21082">
    <property type="entry name" value="MS_channel_3rd"/>
    <property type="match status" value="1"/>
</dbReference>
<comment type="similarity">
    <text evidence="2">Belongs to the MscS (TC 1.A.23) family.</text>
</comment>
<dbReference type="InterPro" id="IPR045276">
    <property type="entry name" value="YbiO_bact"/>
</dbReference>
<reference evidence="11 12" key="1">
    <citation type="journal article" date="2016" name="Nat. Commun.">
        <title>Thousands of microbial genomes shed light on interconnected biogeochemical processes in an aquifer system.</title>
        <authorList>
            <person name="Anantharaman K."/>
            <person name="Brown C.T."/>
            <person name="Hug L.A."/>
            <person name="Sharon I."/>
            <person name="Castelle C.J."/>
            <person name="Probst A.J."/>
            <person name="Thomas B.C."/>
            <person name="Singh A."/>
            <person name="Wilkins M.J."/>
            <person name="Karaoz U."/>
            <person name="Brodie E.L."/>
            <person name="Williams K.H."/>
            <person name="Hubbard S.S."/>
            <person name="Banfield J.F."/>
        </authorList>
    </citation>
    <scope>NUCLEOTIDE SEQUENCE [LARGE SCALE GENOMIC DNA]</scope>
</reference>
<comment type="subcellular location">
    <subcellularLocation>
        <location evidence="1">Cell membrane</location>
        <topology evidence="1">Multi-pass membrane protein</topology>
    </subcellularLocation>
</comment>
<dbReference type="InterPro" id="IPR023408">
    <property type="entry name" value="MscS_beta-dom_sf"/>
</dbReference>
<feature type="domain" description="Mechanosensitive ion channel MscS" evidence="8">
    <location>
        <begin position="121"/>
        <end position="183"/>
    </location>
</feature>
<evidence type="ECO:0000256" key="7">
    <source>
        <dbReference type="SAM" id="Phobius"/>
    </source>
</evidence>
<dbReference type="SUPFAM" id="SSF82861">
    <property type="entry name" value="Mechanosensitive channel protein MscS (YggB), transmembrane region"/>
    <property type="match status" value="1"/>
</dbReference>
<dbReference type="EMBL" id="MFLE01000017">
    <property type="protein sequence ID" value="OGG61540.1"/>
    <property type="molecule type" value="Genomic_DNA"/>
</dbReference>
<dbReference type="AlphaFoldDB" id="A0A1F6DJQ2"/>
<dbReference type="InterPro" id="IPR049142">
    <property type="entry name" value="MS_channel_1st"/>
</dbReference>
<sequence length="288" mass="32365">MHMQTLANIWEIMMLGTITFYQKNLFDIIGIVLLAILARMIFVSVIDRAIRRVIVRHEGMTAKEEKQREDTLIRIIGATGDVIIWLVAIMFIVHAFGVSIAPIITATGIIGVALGFGAQYLVRDIISGLFIILENQYRVGDIVCFDETCGKVTDVSLRKTTLRDLEGAVHHVPHGSITRVANKSQEFSRIMVDVSIAYDTDLDHVERVVNEVGKELAADPLWSGLFKSEPKYLRIHEFADSAMVIRVLGETEPGDQFVLKGELRKRLKQAFDKEGIKIPFPQRVIHNA</sequence>
<feature type="transmembrane region" description="Helical" evidence="7">
    <location>
        <begin position="99"/>
        <end position="122"/>
    </location>
</feature>
<keyword evidence="5 7" id="KW-1133">Transmembrane helix</keyword>
<feature type="domain" description="Mechanosensitive ion channel transmembrane helices 2/3" evidence="10">
    <location>
        <begin position="82"/>
        <end position="119"/>
    </location>
</feature>
<evidence type="ECO:0000256" key="2">
    <source>
        <dbReference type="ARBA" id="ARBA00008017"/>
    </source>
</evidence>
<feature type="transmembrane region" description="Helical" evidence="7">
    <location>
        <begin position="28"/>
        <end position="50"/>
    </location>
</feature>
<dbReference type="GO" id="GO:0008381">
    <property type="term" value="F:mechanosensitive monoatomic ion channel activity"/>
    <property type="evidence" value="ECO:0007669"/>
    <property type="project" value="InterPro"/>
</dbReference>
<dbReference type="InterPro" id="IPR006685">
    <property type="entry name" value="MscS_channel_2nd"/>
</dbReference>
<keyword evidence="6 7" id="KW-0472">Membrane</keyword>
<dbReference type="SUPFAM" id="SSF50182">
    <property type="entry name" value="Sm-like ribonucleoproteins"/>
    <property type="match status" value="1"/>
</dbReference>
<dbReference type="InterPro" id="IPR011066">
    <property type="entry name" value="MscS_channel_C_sf"/>
</dbReference>
<evidence type="ECO:0000256" key="3">
    <source>
        <dbReference type="ARBA" id="ARBA00022475"/>
    </source>
</evidence>
<feature type="domain" description="Mechanosensitive ion channel MscS C-terminal" evidence="9">
    <location>
        <begin position="192"/>
        <end position="278"/>
    </location>
</feature>
<evidence type="ECO:0000313" key="11">
    <source>
        <dbReference type="EMBL" id="OGG61540.1"/>
    </source>
</evidence>
<keyword evidence="4 7" id="KW-0812">Transmembrane</keyword>
<dbReference type="Gene3D" id="3.30.70.100">
    <property type="match status" value="1"/>
</dbReference>
<dbReference type="Gene3D" id="1.10.287.1260">
    <property type="match status" value="1"/>
</dbReference>